<evidence type="ECO:0008006" key="4">
    <source>
        <dbReference type="Google" id="ProtNLM"/>
    </source>
</evidence>
<dbReference type="STRING" id="1283841.A0A084QAT3"/>
<dbReference type="AlphaFoldDB" id="A0A084QAT3"/>
<evidence type="ECO:0000313" key="3">
    <source>
        <dbReference type="Proteomes" id="UP000028524"/>
    </source>
</evidence>
<dbReference type="InParanoid" id="A0A084QAT3"/>
<feature type="chain" id="PRO_5001779118" description="Siderophore biosynthesis enzyme" evidence="1">
    <location>
        <begin position="19"/>
        <end position="198"/>
    </location>
</feature>
<evidence type="ECO:0000313" key="2">
    <source>
        <dbReference type="EMBL" id="KFA61068.1"/>
    </source>
</evidence>
<organism evidence="2 3">
    <name type="scientific">Stachybotrys chlorohalonatus (strain IBT 40285)</name>
    <dbReference type="NCBI Taxonomy" id="1283841"/>
    <lineage>
        <taxon>Eukaryota</taxon>
        <taxon>Fungi</taxon>
        <taxon>Dikarya</taxon>
        <taxon>Ascomycota</taxon>
        <taxon>Pezizomycotina</taxon>
        <taxon>Sordariomycetes</taxon>
        <taxon>Hypocreomycetidae</taxon>
        <taxon>Hypocreales</taxon>
        <taxon>Stachybotryaceae</taxon>
        <taxon>Stachybotrys</taxon>
    </lineage>
</organism>
<feature type="signal peptide" evidence="1">
    <location>
        <begin position="1"/>
        <end position="18"/>
    </location>
</feature>
<proteinExistence type="predicted"/>
<reference evidence="2 3" key="1">
    <citation type="journal article" date="2014" name="BMC Genomics">
        <title>Comparative genome sequencing reveals chemotype-specific gene clusters in the toxigenic black mold Stachybotrys.</title>
        <authorList>
            <person name="Semeiks J."/>
            <person name="Borek D."/>
            <person name="Otwinowski Z."/>
            <person name="Grishin N.V."/>
        </authorList>
    </citation>
    <scope>NUCLEOTIDE SEQUENCE [LARGE SCALE GENOMIC DNA]</scope>
    <source>
        <strain evidence="2 3">IBT 40285</strain>
    </source>
</reference>
<dbReference type="OMA" id="ASMIWYV"/>
<dbReference type="HOGENOM" id="CLU_086099_0_0_1"/>
<keyword evidence="3" id="KW-1185">Reference proteome</keyword>
<dbReference type="EMBL" id="KL660874">
    <property type="protein sequence ID" value="KFA61068.1"/>
    <property type="molecule type" value="Genomic_DNA"/>
</dbReference>
<name>A0A084QAT3_STAC4</name>
<dbReference type="OrthoDB" id="3942074at2759"/>
<keyword evidence="1" id="KW-0732">Signal</keyword>
<dbReference type="Proteomes" id="UP000028524">
    <property type="component" value="Unassembled WGS sequence"/>
</dbReference>
<accession>A0A084QAT3</accession>
<evidence type="ECO:0000256" key="1">
    <source>
        <dbReference type="SAM" id="SignalP"/>
    </source>
</evidence>
<sequence length="198" mass="19699">MAARTLLTALLLASSALARTDLEGCTSYRYVVTPSHGPAYQTGVHYVPDTGEICAFLDCGGGRAPPKTDVPGCPLYEGTQSYEPSFLDLATVPGAVVPPASTTVAVTEATTEAATQAEETSVLETISVEEETTTTTTAPAGAVITDAPDVTTSTSGAATAASEDVVSTTPGSGAVPTAAAAVLASCLVVGAVAGWGML</sequence>
<protein>
    <recommendedName>
        <fullName evidence="4">Siderophore biosynthesis enzyme</fullName>
    </recommendedName>
</protein>
<gene>
    <name evidence="2" type="ORF">S40285_06353</name>
</gene>